<dbReference type="AlphaFoldDB" id="A0A6A6VQW1"/>
<gene>
    <name evidence="1" type="ORF">EJ05DRAFT_523442</name>
</gene>
<dbReference type="RefSeq" id="XP_033595499.1">
    <property type="nucleotide sequence ID" value="XM_033748801.1"/>
</dbReference>
<accession>A0A6A6VQW1</accession>
<proteinExistence type="predicted"/>
<name>A0A6A6VQW1_9PEZI</name>
<evidence type="ECO:0000313" key="1">
    <source>
        <dbReference type="EMBL" id="KAF2753048.1"/>
    </source>
</evidence>
<reference evidence="1" key="1">
    <citation type="journal article" date="2020" name="Stud. Mycol.">
        <title>101 Dothideomycetes genomes: a test case for predicting lifestyles and emergence of pathogens.</title>
        <authorList>
            <person name="Haridas S."/>
            <person name="Albert R."/>
            <person name="Binder M."/>
            <person name="Bloem J."/>
            <person name="Labutti K."/>
            <person name="Salamov A."/>
            <person name="Andreopoulos B."/>
            <person name="Baker S."/>
            <person name="Barry K."/>
            <person name="Bills G."/>
            <person name="Bluhm B."/>
            <person name="Cannon C."/>
            <person name="Castanera R."/>
            <person name="Culley D."/>
            <person name="Daum C."/>
            <person name="Ezra D."/>
            <person name="Gonzalez J."/>
            <person name="Henrissat B."/>
            <person name="Kuo A."/>
            <person name="Liang C."/>
            <person name="Lipzen A."/>
            <person name="Lutzoni F."/>
            <person name="Magnuson J."/>
            <person name="Mondo S."/>
            <person name="Nolan M."/>
            <person name="Ohm R."/>
            <person name="Pangilinan J."/>
            <person name="Park H.-J."/>
            <person name="Ramirez L."/>
            <person name="Alfaro M."/>
            <person name="Sun H."/>
            <person name="Tritt A."/>
            <person name="Yoshinaga Y."/>
            <person name="Zwiers L.-H."/>
            <person name="Turgeon B."/>
            <person name="Goodwin S."/>
            <person name="Spatafora J."/>
            <person name="Crous P."/>
            <person name="Grigoriev I."/>
        </authorList>
    </citation>
    <scope>NUCLEOTIDE SEQUENCE</scope>
    <source>
        <strain evidence="1">CBS 121739</strain>
    </source>
</reference>
<dbReference type="EMBL" id="ML996588">
    <property type="protein sequence ID" value="KAF2753048.1"/>
    <property type="molecule type" value="Genomic_DNA"/>
</dbReference>
<evidence type="ECO:0000313" key="2">
    <source>
        <dbReference type="Proteomes" id="UP000799437"/>
    </source>
</evidence>
<protein>
    <submittedName>
        <fullName evidence="1">Uncharacterized protein</fullName>
    </submittedName>
</protein>
<keyword evidence="2" id="KW-1185">Reference proteome</keyword>
<sequence>MVYQSAFKQLPSCLNLIMRSNRNRESTVRSQGRQAVLWQRGLGPASKFMSFGKQVDGDICPRIYGRPMNICIYHASTQQFVEQIGSHAQFLRQFKVDLAENSAPLHKPRTPTFLTLPCDVALKCVTIYIGSANLSSKLGYDYTDHKSFRSESAKVWLHLAGHWMVEYG</sequence>
<dbReference type="GeneID" id="54489855"/>
<dbReference type="Proteomes" id="UP000799437">
    <property type="component" value="Unassembled WGS sequence"/>
</dbReference>
<organism evidence="1 2">
    <name type="scientific">Pseudovirgaria hyperparasitica</name>
    <dbReference type="NCBI Taxonomy" id="470096"/>
    <lineage>
        <taxon>Eukaryota</taxon>
        <taxon>Fungi</taxon>
        <taxon>Dikarya</taxon>
        <taxon>Ascomycota</taxon>
        <taxon>Pezizomycotina</taxon>
        <taxon>Dothideomycetes</taxon>
        <taxon>Dothideomycetes incertae sedis</taxon>
        <taxon>Acrospermales</taxon>
        <taxon>Acrospermaceae</taxon>
        <taxon>Pseudovirgaria</taxon>
    </lineage>
</organism>